<organism evidence="3 4">
    <name type="scientific">Solea senegalensis</name>
    <name type="common">Senegalese sole</name>
    <dbReference type="NCBI Taxonomy" id="28829"/>
    <lineage>
        <taxon>Eukaryota</taxon>
        <taxon>Metazoa</taxon>
        <taxon>Chordata</taxon>
        <taxon>Craniata</taxon>
        <taxon>Vertebrata</taxon>
        <taxon>Euteleostomi</taxon>
        <taxon>Actinopterygii</taxon>
        <taxon>Neopterygii</taxon>
        <taxon>Teleostei</taxon>
        <taxon>Neoteleostei</taxon>
        <taxon>Acanthomorphata</taxon>
        <taxon>Carangaria</taxon>
        <taxon>Pleuronectiformes</taxon>
        <taxon>Pleuronectoidei</taxon>
        <taxon>Soleidae</taxon>
        <taxon>Solea</taxon>
    </lineage>
</organism>
<feature type="region of interest" description="Disordered" evidence="1">
    <location>
        <begin position="104"/>
        <end position="132"/>
    </location>
</feature>
<dbReference type="GO" id="GO:0004741">
    <property type="term" value="F:[pyruvate dehydrogenase (acetyl-transferring)]-phosphatase activity"/>
    <property type="evidence" value="ECO:0007669"/>
    <property type="project" value="TreeGrafter"/>
</dbReference>
<dbReference type="Pfam" id="PF00481">
    <property type="entry name" value="PP2C"/>
    <property type="match status" value="1"/>
</dbReference>
<evidence type="ECO:0000259" key="2">
    <source>
        <dbReference type="PROSITE" id="PS51746"/>
    </source>
</evidence>
<comment type="caution">
    <text evidence="3">The sequence shown here is derived from an EMBL/GenBank/DDBJ whole genome shotgun (WGS) entry which is preliminary data.</text>
</comment>
<dbReference type="PANTHER" id="PTHR13832">
    <property type="entry name" value="PROTEIN PHOSPHATASE 2C"/>
    <property type="match status" value="1"/>
</dbReference>
<reference evidence="3 4" key="1">
    <citation type="journal article" date="2021" name="Sci. Rep.">
        <title>Chromosome anchoring in Senegalese sole (Solea senegalensis) reveals sex-associated markers and genome rearrangements in flatfish.</title>
        <authorList>
            <person name="Guerrero-Cozar I."/>
            <person name="Gomez-Garrido J."/>
            <person name="Berbel C."/>
            <person name="Martinez-Blanch J.F."/>
            <person name="Alioto T."/>
            <person name="Claros M.G."/>
            <person name="Gagnaire P.A."/>
            <person name="Manchado M."/>
        </authorList>
    </citation>
    <scope>NUCLEOTIDE SEQUENCE [LARGE SCALE GENOMIC DNA]</scope>
    <source>
        <strain evidence="3">Sse05_10M</strain>
    </source>
</reference>
<accession>A0AAV6TAR4</accession>
<proteinExistence type="predicted"/>
<gene>
    <name evidence="3" type="ORF">JOB18_040436</name>
</gene>
<dbReference type="CDD" id="cd00143">
    <property type="entry name" value="PP2Cc"/>
    <property type="match status" value="1"/>
</dbReference>
<dbReference type="SMART" id="SM00332">
    <property type="entry name" value="PP2Cc"/>
    <property type="match status" value="1"/>
</dbReference>
<dbReference type="AlphaFoldDB" id="A0AAV6TAR4"/>
<dbReference type="InterPro" id="IPR001932">
    <property type="entry name" value="PPM-type_phosphatase-like_dom"/>
</dbReference>
<dbReference type="Proteomes" id="UP000693946">
    <property type="component" value="Linkage Group LG1"/>
</dbReference>
<keyword evidence="4" id="KW-1185">Reference proteome</keyword>
<dbReference type="PROSITE" id="PS51746">
    <property type="entry name" value="PPM_2"/>
    <property type="match status" value="1"/>
</dbReference>
<dbReference type="GO" id="GO:0005739">
    <property type="term" value="C:mitochondrion"/>
    <property type="evidence" value="ECO:0007669"/>
    <property type="project" value="TreeGrafter"/>
</dbReference>
<sequence length="481" mass="52835">MLTRVKSAVASLMGGMMAGGSNGEHHSGSELPLKFPYSRPEFLGLSPDEIECSADHIARPILILKETKRLPWSTGYAEVINAGKSTLNEDQACCEVLVVKRRPAGSSTPNRTPLARRRSSLPNGEDVGLQENTDGSEDLTFHYWALFDGHAGSGAAVVAARLLHHHIALHLQEVTEILCTPNLLPPTCLGEEPISHHLTPTSQRALTRAASLRGAAGAPGSPSTPPTRFFTEKKVSHESLVVGAIENAFKDMDAQIEKEKAAYNVSGGCTALVVLYLLGKLYVGNAGDSRAIIIRAGQVIPMSTEFTPESERQRLQFLAYMQPHLLGNEFTHLEFPRRVQRKEVGKRMLYRDFTMSGWAYKTIEDDDLKFPLIYGEGKKVRSARGLLPDQVIPSAALCASPVIKACEGSIRQPHSTPSAVWRSQSNPGLLFSQGFTNLWHRKALSRNGLCSFRSCSRLTVALQAQWWDSRQSRPVMKTRCS</sequence>
<dbReference type="InterPro" id="IPR015655">
    <property type="entry name" value="PP2C"/>
</dbReference>
<evidence type="ECO:0000256" key="1">
    <source>
        <dbReference type="SAM" id="MobiDB-lite"/>
    </source>
</evidence>
<feature type="domain" description="PPM-type phosphatase" evidence="2">
    <location>
        <begin position="73"/>
        <end position="481"/>
    </location>
</feature>
<name>A0AAV6TAR4_SOLSE</name>
<evidence type="ECO:0000313" key="3">
    <source>
        <dbReference type="EMBL" id="KAG7526460.1"/>
    </source>
</evidence>
<dbReference type="PANTHER" id="PTHR13832:SF838">
    <property type="entry name" value="PROTEIN PHOSPHATASE 1H"/>
    <property type="match status" value="1"/>
</dbReference>
<evidence type="ECO:0000313" key="4">
    <source>
        <dbReference type="Proteomes" id="UP000693946"/>
    </source>
</evidence>
<dbReference type="EMBL" id="JAGKHQ010000001">
    <property type="protein sequence ID" value="KAG7526460.1"/>
    <property type="molecule type" value="Genomic_DNA"/>
</dbReference>
<protein>
    <submittedName>
        <fullName evidence="3">Phosphatase 1H</fullName>
    </submittedName>
</protein>